<comment type="caution">
    <text evidence="2">The sequence shown here is derived from an EMBL/GenBank/DDBJ whole genome shotgun (WGS) entry which is preliminary data.</text>
</comment>
<accession>A0A645DYR5</accession>
<reference evidence="2" key="1">
    <citation type="submission" date="2019-08" db="EMBL/GenBank/DDBJ databases">
        <authorList>
            <person name="Kucharzyk K."/>
            <person name="Murdoch R.W."/>
            <person name="Higgins S."/>
            <person name="Loffler F."/>
        </authorList>
    </citation>
    <scope>NUCLEOTIDE SEQUENCE</scope>
</reference>
<protein>
    <submittedName>
        <fullName evidence="2">Uncharacterized protein</fullName>
    </submittedName>
</protein>
<gene>
    <name evidence="2" type="ORF">SDC9_141632</name>
</gene>
<proteinExistence type="predicted"/>
<organism evidence="2">
    <name type="scientific">bioreactor metagenome</name>
    <dbReference type="NCBI Taxonomy" id="1076179"/>
    <lineage>
        <taxon>unclassified sequences</taxon>
        <taxon>metagenomes</taxon>
        <taxon>ecological metagenomes</taxon>
    </lineage>
</organism>
<name>A0A645DYR5_9ZZZZ</name>
<dbReference type="AlphaFoldDB" id="A0A645DYR5"/>
<sequence>MDNKKMNPLLVIFLVILGLNILGFLFKVLVQTAIVAIVILGAYLLYEKFFKKPGSNSGAE</sequence>
<keyword evidence="1" id="KW-0812">Transmembrane</keyword>
<feature type="transmembrane region" description="Helical" evidence="1">
    <location>
        <begin position="29"/>
        <end position="46"/>
    </location>
</feature>
<keyword evidence="1" id="KW-0472">Membrane</keyword>
<evidence type="ECO:0000313" key="2">
    <source>
        <dbReference type="EMBL" id="MPM94486.1"/>
    </source>
</evidence>
<dbReference type="EMBL" id="VSSQ01041111">
    <property type="protein sequence ID" value="MPM94486.1"/>
    <property type="molecule type" value="Genomic_DNA"/>
</dbReference>
<feature type="transmembrane region" description="Helical" evidence="1">
    <location>
        <begin position="7"/>
        <end position="23"/>
    </location>
</feature>
<evidence type="ECO:0000256" key="1">
    <source>
        <dbReference type="SAM" id="Phobius"/>
    </source>
</evidence>
<keyword evidence="1" id="KW-1133">Transmembrane helix</keyword>